<dbReference type="Proteomes" id="UP000316476">
    <property type="component" value="Unassembled WGS sequence"/>
</dbReference>
<reference evidence="1 2" key="1">
    <citation type="submission" date="2019-02" db="EMBL/GenBank/DDBJ databases">
        <title>Deep-cultivation of Planctomycetes and their phenomic and genomic characterization uncovers novel biology.</title>
        <authorList>
            <person name="Wiegand S."/>
            <person name="Jogler M."/>
            <person name="Boedeker C."/>
            <person name="Pinto D."/>
            <person name="Vollmers J."/>
            <person name="Rivas-Marin E."/>
            <person name="Kohn T."/>
            <person name="Peeters S.H."/>
            <person name="Heuer A."/>
            <person name="Rast P."/>
            <person name="Oberbeckmann S."/>
            <person name="Bunk B."/>
            <person name="Jeske O."/>
            <person name="Meyerdierks A."/>
            <person name="Storesund J.E."/>
            <person name="Kallscheuer N."/>
            <person name="Luecker S."/>
            <person name="Lage O.M."/>
            <person name="Pohl T."/>
            <person name="Merkel B.J."/>
            <person name="Hornburger P."/>
            <person name="Mueller R.-W."/>
            <person name="Bruemmer F."/>
            <person name="Labrenz M."/>
            <person name="Spormann A.M."/>
            <person name="Op Den Camp H."/>
            <person name="Overmann J."/>
            <person name="Amann R."/>
            <person name="Jetten M.S.M."/>
            <person name="Mascher T."/>
            <person name="Medema M.H."/>
            <person name="Devos D.P."/>
            <person name="Kaster A.-K."/>
            <person name="Ovreas L."/>
            <person name="Rohde M."/>
            <person name="Galperin M.Y."/>
            <person name="Jogler C."/>
        </authorList>
    </citation>
    <scope>NUCLEOTIDE SEQUENCE [LARGE SCALE GENOMIC DNA]</scope>
    <source>
        <strain evidence="1 2">V7</strain>
    </source>
</reference>
<accession>A0A5C6FMC2</accession>
<comment type="caution">
    <text evidence="1">The sequence shown here is derived from an EMBL/GenBank/DDBJ whole genome shotgun (WGS) entry which is preliminary data.</text>
</comment>
<gene>
    <name evidence="1" type="ORF">V7x_50500</name>
</gene>
<proteinExistence type="predicted"/>
<name>A0A5C6FMC2_9PLAN</name>
<dbReference type="EMBL" id="SJPZ01000002">
    <property type="protein sequence ID" value="TWU63310.1"/>
    <property type="molecule type" value="Genomic_DNA"/>
</dbReference>
<dbReference type="AlphaFoldDB" id="A0A5C6FMC2"/>
<organism evidence="1 2">
    <name type="scientific">Crateriforma conspicua</name>
    <dbReference type="NCBI Taxonomy" id="2527996"/>
    <lineage>
        <taxon>Bacteria</taxon>
        <taxon>Pseudomonadati</taxon>
        <taxon>Planctomycetota</taxon>
        <taxon>Planctomycetia</taxon>
        <taxon>Planctomycetales</taxon>
        <taxon>Planctomycetaceae</taxon>
        <taxon>Crateriforma</taxon>
    </lineage>
</organism>
<evidence type="ECO:0000313" key="1">
    <source>
        <dbReference type="EMBL" id="TWU63310.1"/>
    </source>
</evidence>
<protein>
    <submittedName>
        <fullName evidence="1">Uncharacterized protein</fullName>
    </submittedName>
</protein>
<sequence length="46" mass="5027">MPWMNRHNSEVDDIGSDRAITLPMGLVIERSVLIGNLYSLAISAGL</sequence>
<evidence type="ECO:0000313" key="2">
    <source>
        <dbReference type="Proteomes" id="UP000316476"/>
    </source>
</evidence>